<comment type="caution">
    <text evidence="2">The sequence shown here is derived from an EMBL/GenBank/DDBJ whole genome shotgun (WGS) entry which is preliminary data.</text>
</comment>
<organism evidence="2">
    <name type="scientific">Sesamum latifolium</name>
    <dbReference type="NCBI Taxonomy" id="2727402"/>
    <lineage>
        <taxon>Eukaryota</taxon>
        <taxon>Viridiplantae</taxon>
        <taxon>Streptophyta</taxon>
        <taxon>Embryophyta</taxon>
        <taxon>Tracheophyta</taxon>
        <taxon>Spermatophyta</taxon>
        <taxon>Magnoliopsida</taxon>
        <taxon>eudicotyledons</taxon>
        <taxon>Gunneridae</taxon>
        <taxon>Pentapetalae</taxon>
        <taxon>asterids</taxon>
        <taxon>lamiids</taxon>
        <taxon>Lamiales</taxon>
        <taxon>Pedaliaceae</taxon>
        <taxon>Sesamum</taxon>
    </lineage>
</organism>
<feature type="region of interest" description="Disordered" evidence="1">
    <location>
        <begin position="1"/>
        <end position="76"/>
    </location>
</feature>
<accession>A0AAW2X8X6</accession>
<feature type="non-terminal residue" evidence="2">
    <location>
        <position position="1"/>
    </location>
</feature>
<name>A0AAW2X8X6_9LAMI</name>
<reference evidence="2" key="1">
    <citation type="submission" date="2020-06" db="EMBL/GenBank/DDBJ databases">
        <authorList>
            <person name="Li T."/>
            <person name="Hu X."/>
            <person name="Zhang T."/>
            <person name="Song X."/>
            <person name="Zhang H."/>
            <person name="Dai N."/>
            <person name="Sheng W."/>
            <person name="Hou X."/>
            <person name="Wei L."/>
        </authorList>
    </citation>
    <scope>NUCLEOTIDE SEQUENCE</scope>
    <source>
        <strain evidence="2">KEN1</strain>
        <tissue evidence="2">Leaf</tissue>
    </source>
</reference>
<feature type="compositionally biased region" description="Acidic residues" evidence="1">
    <location>
        <begin position="44"/>
        <end position="56"/>
    </location>
</feature>
<reference evidence="2" key="2">
    <citation type="journal article" date="2024" name="Plant">
        <title>Genomic evolution and insights into agronomic trait innovations of Sesamum species.</title>
        <authorList>
            <person name="Miao H."/>
            <person name="Wang L."/>
            <person name="Qu L."/>
            <person name="Liu H."/>
            <person name="Sun Y."/>
            <person name="Le M."/>
            <person name="Wang Q."/>
            <person name="Wei S."/>
            <person name="Zheng Y."/>
            <person name="Lin W."/>
            <person name="Duan Y."/>
            <person name="Cao H."/>
            <person name="Xiong S."/>
            <person name="Wang X."/>
            <person name="Wei L."/>
            <person name="Li C."/>
            <person name="Ma Q."/>
            <person name="Ju M."/>
            <person name="Zhao R."/>
            <person name="Li G."/>
            <person name="Mu C."/>
            <person name="Tian Q."/>
            <person name="Mei H."/>
            <person name="Zhang T."/>
            <person name="Gao T."/>
            <person name="Zhang H."/>
        </authorList>
    </citation>
    <scope>NUCLEOTIDE SEQUENCE</scope>
    <source>
        <strain evidence="2">KEN1</strain>
    </source>
</reference>
<evidence type="ECO:0000256" key="1">
    <source>
        <dbReference type="SAM" id="MobiDB-lite"/>
    </source>
</evidence>
<protein>
    <submittedName>
        <fullName evidence="2">Uncharacterized protein</fullName>
    </submittedName>
</protein>
<proteinExistence type="predicted"/>
<dbReference type="EMBL" id="JACGWN010000005">
    <property type="protein sequence ID" value="KAL0449252.1"/>
    <property type="molecule type" value="Genomic_DNA"/>
</dbReference>
<dbReference type="AlphaFoldDB" id="A0AAW2X8X6"/>
<evidence type="ECO:0000313" key="2">
    <source>
        <dbReference type="EMBL" id="KAL0449252.1"/>
    </source>
</evidence>
<gene>
    <name evidence="2" type="ORF">Slati_1481600</name>
</gene>
<sequence>CYVGENLGDDPSEATSKRSGSPLPSYVAGQRWSLRQAARHLLDEPSEEGNDEEEEGSSPGKMDPLPREERALSGNRGSRPIGSAWVACFLGSRIFINWWRSSPSLMSLSSPFPPMFQGLLSTRPSVSSSSYAPFPIMLVILYGPSRLGSSFSAGFSVSTLRSTRSPTWKWRAFTLLL</sequence>